<feature type="domain" description="FAT" evidence="4">
    <location>
        <begin position="2375"/>
        <end position="2928"/>
    </location>
</feature>
<dbReference type="GO" id="GO:0035267">
    <property type="term" value="C:NuA4 histone acetyltransferase complex"/>
    <property type="evidence" value="ECO:0007669"/>
    <property type="project" value="TreeGrafter"/>
</dbReference>
<dbReference type="InterPro" id="IPR014009">
    <property type="entry name" value="PIK_FAT"/>
</dbReference>
<dbReference type="GO" id="GO:0006355">
    <property type="term" value="P:regulation of DNA-templated transcription"/>
    <property type="evidence" value="ECO:0007669"/>
    <property type="project" value="TreeGrafter"/>
</dbReference>
<dbReference type="Proteomes" id="UP000006352">
    <property type="component" value="Unassembled WGS sequence"/>
</dbReference>
<dbReference type="InterPro" id="IPR003151">
    <property type="entry name" value="PIK-rel_kinase_FAT"/>
</dbReference>
<sequence>MEGTPPLTTAADLELRAARVADPGIDLKTKHNVACELRELIDVVRESELARVIPHMVPVLLDILRSGEAAYHKDGLEYLFRRCLIDILHRIPSQEAVRPHALTLFHGMLYLLRHDNEENGMICCKIIIDIVRSYRSMNEELVSELTAVIQEVLQGTEGLVQETLSENSAPMDPNIALPARRSFKVLMEVATIIVPLLQSNRALALPALQKILPLNFVILSLESPAQKQDRENHEAMGNILVGMSSAIKNPSAFSDFIVAQIKMISYLAFVLRSLGEHPDSDGEKLIRNVVRLLQDCPPTAVGARKDLLVVLRHVANLPQRRALVHYIDKLTDERVLLGTGLGCREAIRQHAMTCFYELLQHIRHDMSAAQLTRVCHVHLRYLHDPRLALQLQLLSAKTVFSLLEAIVTKDTQQGAARTLRTTLDAFVDKLDSMADIQADVSARVDKIKNEEKEVLDFSLIEKARPIGAATYALEKPDDIFNDYRPVVPTLVQGVRALLIALKKCDASIPDGTIISRLFESAVRCITLLNGDQRIAVEAMELLANTLIEVNLHVFQEVWTQKIGFFVECAEKRPVLMNLAHSLFTREVSSPTLVAIVLRFLVNRLPQLGDYDDQNAAVAIRMFKMAFTAVAVHPQVNEPLLAAHLGKLIMDCFPLAAKAKKPINYFHLLRLLFRAIGGGGGRFELLYKEVLPLLPEMLDCLNRQLIASDGLIRDMIVELCLTVPLRLTHLLPYLSYLMQPLVLALRGNPELVSQGLRTLELCIDNLTPDFLDPTLNTVLRDLMEALHSHLKPIPANHQHAHTTIRILGKLGGRNRRLLDKEPALKYRDYSELAKTRVSFGGVIQSIELAPTSILAATIISTGKGGSSYRTNAYEYLETCLNLLLHEGVRGRDREEVFLRCLEGSFDALHLPELQERAEKNIQAISRSILSSEVRRATSKDVVTRRLPSKVLICYLDGLAYGLSRENPTEAAKVLELARTFLQELVGMADALDITPQDIIPTLTQIASRFNALCLEDSWVRRTAGCNSVGIMTQISGLGVKWVADREVDLVKVLLVFLKDMPYDLPRDVDRVVDVIMRIIRVSNQDLASVSDDVLFGRSKMVHLIGTLFAELASSSAIVRRAAQQCLQLLADLANKTPAELLRPYRERMLSNLYTKPLRALPFSIQIGIVEALRYCISLNPPLPELNEELMRLLHETLALADADDMALIGRSNPRQSSLEIVKLRVACIKLLTASMPLTDFFVKQLQTRQKVTSVYFKSLYSPNQEVKDVAHEGLRMVLTHQNRLPRELLQSGLRPILMNLADPKRLSIPGLEGLAKLLELLTNYFKVEIGHKLLDHFRVVADPQMLQASSRLPLLENEGITKLVRLANIFHLLPSAANIFLENLVNAIVQTEAQMHFSAQSPFSEPLAKYLDRYPIDAVDFFMRHLHFPRHVRTLRSILQAKLASNLLRELASRTMTIVTQCFEGSNASLVLPGLLICSDLANLIPGWLAENPRVVDALLDLWTIEPSAVDSSSLPLGDIPHRYLLMASIFMKALQQTPRIDLLFTIIAIFSRDLPVDMVHIAQFLYRHVAFNDNLPFRRNILLRFFMWFRHTSVPWSHKTHFLQFIFTPTILIHSSQSDTKLGLLDEYIVKQIHSYIWQPMIDDVAFSQADDMFKVELLHMTTVMVHRYPELLQEAKKDIIRCAWHYITSDDTIVKQTAYLLAARFFEAFEGPQKFHLRVWTGLLKPPHVEGRAIYRQALDIIAPVLLRSQSMDSGFPQWAKTTRRLLAEEGTGWHQVALIYQLIVRQASLFFPVRALFVPHIVNYIPKLGLSNNATHESRSLSIDILQVIFDWEQKATSPQLGDTTLEVSATDETSPGSPWVTPLPFRESIVSYLVRLSTLPQDAQSRGSQIASRALSLLRLIVSPTGWNEVTFKLHFFSRTLEQNDFKADAAALNQAQSSAKVLQVISADKSDLWFSANSAILTKLVKKGIIGDDPTLQDALLPVLDRLVRLYPLPKEDEDQQSEASDFHAFIYSSIGENLRNADELRTNATGVLRGSLLILKSVVQVSPERIDPFSAQFMKLLSRLAKDHIQSSPSTSGFEENVRLITLMLEISQTAVGYLGEQRKWLLSALMALVEKSKSGSLCRYMLDIARDWAMNKRDPYPTMKEKAGLLQKMASFEMRGERGEPLFNSYLELIYDIYTDPSLRRTDLTTRLEQPFLLGCRATDSTIRERFMDLMDVSIPRSLFSRLIYVFGVQSWEALADHNWLFLALYLLLGSVDTECAYMPDRKGSLETSLVTPPLELGLMRSMIQPMQRLLFLDSQIAHDVWVAVFPAAWACLSRREQIEITHHIIALLSKDYHIKQAEMRPNVIQTLLSGIQACSPPISLPPHLVKYLAKTFGAWYVAAEILNTSLLHVREDEALVRDTIYDSLAELYAELAEDDIFYGLWRRRSLYAETNVGIAFEQCGMWEQASSTYEIAQSRTRAGNLPFSEAEFCLWEDHWMLSAEKLQQWDLLYDVARGEGNQELVLESAWRTKDWSETSHQGGLEEQISQLAEVATPRRRIFEAFMALLKNQNSEFTRILEDAMQLSLRKWVSLPSNLTSAHIPLLQHFQQFVELQEAVQIFGSLSATNAQNLEKRSSDLKMVLQAWRERLPNICDDISVWSDLVAWRQNVFNAINKAYIPLIAASGQGGTASSSSPTFGYRGYHETAWIINRFAHVARKHDLLDVCFNSLNKIYTLPNIEISEAFLKLREQARCHYQKPGDLQAGLEVINNTNLIYFSISQKAEFYTLKGMFHAKFGRNDEASHAFGQAVQLDMLQAKAWAAWGRYSDQMFKEFPNDVSHAANAVSCYLQAAGLYKNQKCRPLLTRILWLLSVDDGNFTVSRAFDTYKGDAAFWYWIALIPQLCLSMSNREMRQARSILLNLAKLYPQALFFNLRSTREEMALAKRQAAATQRATNSGQPLGSASQGISLDILKKSDSDHLPQDSVTENNADIKLDPVPTENTLQAGMAAAPRPLNGNGQAATRPSVLGTDTNPSHPARQAWEGVDEVVQILKTAFPLLILSMESMVEQIGSKFKASSEEEVYRLVCVLLQEAVQQFAARVGSEDDGPLPPQTSSNLSRLAQNMLGSTRKEYEEDFLKEKLSLNEYIKRLQQWRDKHERFLDARPRFQTLDLLSHSLMEFQYGRFDDIEVPGQYTEDKDSNQNFARISKFGSKLENCRSHGYCWRRFTIHGHDHSKTSFAVQLPSGRHCRREERVMQLFRTFNLTLYRKKESRKRSLQFHLPVAVPCGTNLRILQNDSSYVSFGDIYDQHCENIGVTRDHPSLVLHEKLKIARREFEQTMGRKVERMEASALRKDMLDDVITKMVPEDTITRYMIRTMSSPSDLWHTRKQFALQIAATSFMTYVLCISSRVPGRFHWSRTTGQIAMTFVSQSPIFGTTDTVPFRLTPNMQHFMGPILIEGVLTSAMMALGRCLTEPEFNLEQQLCLFVRDEVFAWQHRPQKAWNVEISVRKNVAVTTESIVKRAETIACQFEREQAISNPQNLGSTPVLHTVTKLISEATSPMNLIKMPEAYLPWF</sequence>
<dbReference type="InterPro" id="IPR000403">
    <property type="entry name" value="PI3/4_kinase_cat_dom"/>
</dbReference>
<gene>
    <name evidence="6" type="ORF">FIBRA_03647</name>
</gene>
<dbReference type="InterPro" id="IPR011009">
    <property type="entry name" value="Kinase-like_dom_sf"/>
</dbReference>
<dbReference type="InterPro" id="IPR011990">
    <property type="entry name" value="TPR-like_helical_dom_sf"/>
</dbReference>
<dbReference type="GeneID" id="24096498"/>
<accession>J4HW38</accession>
<dbReference type="Gene3D" id="1.10.1070.11">
    <property type="entry name" value="Phosphatidylinositol 3-/4-kinase, catalytic domain"/>
    <property type="match status" value="1"/>
</dbReference>
<dbReference type="Pfam" id="PF00454">
    <property type="entry name" value="PI3_PI4_kinase"/>
    <property type="match status" value="1"/>
</dbReference>
<evidence type="ECO:0000313" key="7">
    <source>
        <dbReference type="Proteomes" id="UP000006352"/>
    </source>
</evidence>
<dbReference type="InterPro" id="IPR003152">
    <property type="entry name" value="FATC_dom"/>
</dbReference>
<organism evidence="6 7">
    <name type="scientific">Fibroporia radiculosa</name>
    <dbReference type="NCBI Taxonomy" id="599839"/>
    <lineage>
        <taxon>Eukaryota</taxon>
        <taxon>Fungi</taxon>
        <taxon>Dikarya</taxon>
        <taxon>Basidiomycota</taxon>
        <taxon>Agaricomycotina</taxon>
        <taxon>Agaricomycetes</taxon>
        <taxon>Polyporales</taxon>
        <taxon>Fibroporiaceae</taxon>
        <taxon>Fibroporia</taxon>
    </lineage>
</organism>
<protein>
    <recommendedName>
        <fullName evidence="8">Non-specific serine/threonine protein kinase</fullName>
    </recommendedName>
</protein>
<evidence type="ECO:0000259" key="5">
    <source>
        <dbReference type="PROSITE" id="PS51190"/>
    </source>
</evidence>
<dbReference type="RefSeq" id="XP_012180870.1">
    <property type="nucleotide sequence ID" value="XM_012325480.1"/>
</dbReference>
<evidence type="ECO:0000256" key="2">
    <source>
        <dbReference type="SAM" id="MobiDB-lite"/>
    </source>
</evidence>
<dbReference type="InterPro" id="IPR050517">
    <property type="entry name" value="DDR_Repair_Kinase"/>
</dbReference>
<dbReference type="Pfam" id="PF02259">
    <property type="entry name" value="FAT"/>
    <property type="match status" value="1"/>
</dbReference>
<dbReference type="FunCoup" id="J4HW38">
    <property type="interactions" value="626"/>
</dbReference>
<dbReference type="SUPFAM" id="SSF48452">
    <property type="entry name" value="TPR-like"/>
    <property type="match status" value="1"/>
</dbReference>
<dbReference type="Pfam" id="PF20175">
    <property type="entry name" value="Tra1_central"/>
    <property type="match status" value="1"/>
</dbReference>
<dbReference type="InterPro" id="IPR036940">
    <property type="entry name" value="PI3/4_kinase_cat_sf"/>
</dbReference>
<reference evidence="6 7" key="1">
    <citation type="journal article" date="2012" name="Appl. Environ. Microbiol.">
        <title>Short-read sequencing for genomic analysis of the brown rot fungus Fibroporia radiculosa.</title>
        <authorList>
            <person name="Tang J.D."/>
            <person name="Perkins A.D."/>
            <person name="Sonstegard T.S."/>
            <person name="Schroeder S.G."/>
            <person name="Burgess S.C."/>
            <person name="Diehl S.V."/>
        </authorList>
    </citation>
    <scope>NUCLEOTIDE SEQUENCE [LARGE SCALE GENOMIC DNA]</scope>
    <source>
        <strain evidence="6 7">TFFH 294</strain>
    </source>
</reference>
<dbReference type="PANTHER" id="PTHR11139:SF1">
    <property type="entry name" value="TRANSFORMATION_TRANSCRIPTION DOMAIN-ASSOCIATED PROTEIN"/>
    <property type="match status" value="1"/>
</dbReference>
<evidence type="ECO:0000256" key="1">
    <source>
        <dbReference type="ARBA" id="ARBA00007234"/>
    </source>
</evidence>
<dbReference type="OrthoDB" id="5570127at2759"/>
<dbReference type="PROSITE" id="PS50290">
    <property type="entry name" value="PI3_4_KINASE_3"/>
    <property type="match status" value="1"/>
</dbReference>
<keyword evidence="7" id="KW-1185">Reference proteome</keyword>
<proteinExistence type="inferred from homology"/>
<dbReference type="GO" id="GO:0006281">
    <property type="term" value="P:DNA repair"/>
    <property type="evidence" value="ECO:0007669"/>
    <property type="project" value="TreeGrafter"/>
</dbReference>
<evidence type="ECO:0000313" key="6">
    <source>
        <dbReference type="EMBL" id="CCM01587.1"/>
    </source>
</evidence>
<dbReference type="PROSITE" id="PS51189">
    <property type="entry name" value="FAT"/>
    <property type="match status" value="1"/>
</dbReference>
<evidence type="ECO:0008006" key="8">
    <source>
        <dbReference type="Google" id="ProtNLM"/>
    </source>
</evidence>
<dbReference type="SMART" id="SM00146">
    <property type="entry name" value="PI3Kc"/>
    <property type="match status" value="1"/>
</dbReference>
<dbReference type="InterPro" id="IPR016024">
    <property type="entry name" value="ARM-type_fold"/>
</dbReference>
<evidence type="ECO:0000259" key="3">
    <source>
        <dbReference type="PROSITE" id="PS50290"/>
    </source>
</evidence>
<dbReference type="InterPro" id="IPR046805">
    <property type="entry name" value="Tra1_ring"/>
</dbReference>
<dbReference type="PROSITE" id="PS51190">
    <property type="entry name" value="FATC"/>
    <property type="match status" value="1"/>
</dbReference>
<feature type="domain" description="PI3K/PI4K catalytic" evidence="3">
    <location>
        <begin position="3199"/>
        <end position="3524"/>
    </location>
</feature>
<dbReference type="GO" id="GO:0000124">
    <property type="term" value="C:SAGA complex"/>
    <property type="evidence" value="ECO:0007669"/>
    <property type="project" value="TreeGrafter"/>
</dbReference>
<name>J4HW38_9APHY</name>
<dbReference type="InParanoid" id="J4HW38"/>
<comment type="similarity">
    <text evidence="1">Belongs to the PI3/PI4-kinase family. TRA1 subfamily.</text>
</comment>
<dbReference type="SUPFAM" id="SSF48371">
    <property type="entry name" value="ARM repeat"/>
    <property type="match status" value="2"/>
</dbReference>
<feature type="domain" description="FATC" evidence="5">
    <location>
        <begin position="3532"/>
        <end position="3564"/>
    </location>
</feature>
<dbReference type="GO" id="GO:0005634">
    <property type="term" value="C:nucleus"/>
    <property type="evidence" value="ECO:0007669"/>
    <property type="project" value="TreeGrafter"/>
</dbReference>
<dbReference type="SUPFAM" id="SSF56112">
    <property type="entry name" value="Protein kinase-like (PK-like)"/>
    <property type="match status" value="1"/>
</dbReference>
<dbReference type="Pfam" id="PF20206">
    <property type="entry name" value="Tra1_ring"/>
    <property type="match status" value="2"/>
</dbReference>
<dbReference type="EMBL" id="HE797041">
    <property type="protein sequence ID" value="CCM01587.1"/>
    <property type="molecule type" value="Genomic_DNA"/>
</dbReference>
<dbReference type="PANTHER" id="PTHR11139">
    <property type="entry name" value="ATAXIA TELANGIECTASIA MUTATED ATM -RELATED"/>
    <property type="match status" value="1"/>
</dbReference>
<dbReference type="GO" id="GO:0004672">
    <property type="term" value="F:protein kinase activity"/>
    <property type="evidence" value="ECO:0007669"/>
    <property type="project" value="UniProtKB-ARBA"/>
</dbReference>
<dbReference type="STRING" id="599839.J4HW38"/>
<dbReference type="CDD" id="cd05163">
    <property type="entry name" value="PIKK_TRRAP"/>
    <property type="match status" value="1"/>
</dbReference>
<evidence type="ECO:0000259" key="4">
    <source>
        <dbReference type="PROSITE" id="PS51189"/>
    </source>
</evidence>
<dbReference type="HOGENOM" id="CLU_000129_1_0_1"/>
<feature type="region of interest" description="Disordered" evidence="2">
    <location>
        <begin position="2965"/>
        <end position="2985"/>
    </location>
</feature>
<dbReference type="InterPro" id="IPR046807">
    <property type="entry name" value="Tra1_central"/>
</dbReference>